<accession>A0ACC1HE87</accession>
<name>A0ACC1HE87_9FUNG</name>
<reference evidence="1" key="1">
    <citation type="submission" date="2022-06" db="EMBL/GenBank/DDBJ databases">
        <title>Phylogenomic reconstructions and comparative analyses of Kickxellomycotina fungi.</title>
        <authorList>
            <person name="Reynolds N.K."/>
            <person name="Stajich J.E."/>
            <person name="Barry K."/>
            <person name="Grigoriev I.V."/>
            <person name="Crous P."/>
            <person name="Smith M.E."/>
        </authorList>
    </citation>
    <scope>NUCLEOTIDE SEQUENCE</scope>
    <source>
        <strain evidence="1">RSA 2271</strain>
    </source>
</reference>
<protein>
    <submittedName>
        <fullName evidence="1">Mitochondrial tRNAs modification protein</fullName>
        <ecNumber evidence="1">2.3.1.234</ecNumber>
    </submittedName>
</protein>
<proteinExistence type="predicted"/>
<evidence type="ECO:0000313" key="2">
    <source>
        <dbReference type="Proteomes" id="UP001145114"/>
    </source>
</evidence>
<sequence length="154" mass="17031">MNKRESAGSLDFSFSGLKAAVARRVELGEVDLGSETDRADMAASFQHVAFQHLDKKVGKAIERARAMGVDAKTLVVSGGVASNQVIRARLDKLCEENGLTLACPPPRLCTDNGVMIAWAGIERFRKGYIDPYTIDFRQRWPLEELKSMGYPRDV</sequence>
<comment type="caution">
    <text evidence="1">The sequence shown here is derived from an EMBL/GenBank/DDBJ whole genome shotgun (WGS) entry which is preliminary data.</text>
</comment>
<keyword evidence="2" id="KW-1185">Reference proteome</keyword>
<dbReference type="EMBL" id="JAMZIH010008676">
    <property type="protein sequence ID" value="KAJ1671596.1"/>
    <property type="molecule type" value="Genomic_DNA"/>
</dbReference>
<dbReference type="Proteomes" id="UP001145114">
    <property type="component" value="Unassembled WGS sequence"/>
</dbReference>
<keyword evidence="1" id="KW-0808">Transferase</keyword>
<evidence type="ECO:0000313" key="1">
    <source>
        <dbReference type="EMBL" id="KAJ1671596.1"/>
    </source>
</evidence>
<keyword evidence="1" id="KW-0012">Acyltransferase</keyword>
<gene>
    <name evidence="1" type="primary">QRI7_2</name>
    <name evidence="1" type="ORF">EV182_007546</name>
</gene>
<organism evidence="1 2">
    <name type="scientific">Spiromyces aspiralis</name>
    <dbReference type="NCBI Taxonomy" id="68401"/>
    <lineage>
        <taxon>Eukaryota</taxon>
        <taxon>Fungi</taxon>
        <taxon>Fungi incertae sedis</taxon>
        <taxon>Zoopagomycota</taxon>
        <taxon>Kickxellomycotina</taxon>
        <taxon>Kickxellomycetes</taxon>
        <taxon>Kickxellales</taxon>
        <taxon>Kickxellaceae</taxon>
        <taxon>Spiromyces</taxon>
    </lineage>
</organism>
<dbReference type="EC" id="2.3.1.234" evidence="1"/>